<evidence type="ECO:0000256" key="4">
    <source>
        <dbReference type="ARBA" id="ARBA00022833"/>
    </source>
</evidence>
<dbReference type="Pfam" id="PF00413">
    <property type="entry name" value="Peptidase_M10"/>
    <property type="match status" value="1"/>
</dbReference>
<dbReference type="GO" id="GO:0031012">
    <property type="term" value="C:extracellular matrix"/>
    <property type="evidence" value="ECO:0007669"/>
    <property type="project" value="InterPro"/>
</dbReference>
<evidence type="ECO:0000256" key="5">
    <source>
        <dbReference type="SAM" id="SignalP"/>
    </source>
</evidence>
<name>A0A7D6ZSF2_9CLOT</name>
<dbReference type="SUPFAM" id="SSF55486">
    <property type="entry name" value="Metalloproteases ('zincins'), catalytic domain"/>
    <property type="match status" value="1"/>
</dbReference>
<keyword evidence="5" id="KW-0732">Signal</keyword>
<evidence type="ECO:0000256" key="1">
    <source>
        <dbReference type="ARBA" id="ARBA00022670"/>
    </source>
</evidence>
<accession>A0A7D6ZSF2</accession>
<keyword evidence="3" id="KW-0378">Hydrolase</keyword>
<evidence type="ECO:0000256" key="3">
    <source>
        <dbReference type="ARBA" id="ARBA00022801"/>
    </source>
</evidence>
<dbReference type="KEGG" id="cint:HZF06_07525"/>
<evidence type="ECO:0000313" key="7">
    <source>
        <dbReference type="EMBL" id="QLY81423.1"/>
    </source>
</evidence>
<dbReference type="Proteomes" id="UP000512286">
    <property type="component" value="Chromosome"/>
</dbReference>
<dbReference type="InterPro" id="IPR024079">
    <property type="entry name" value="MetalloPept_cat_dom_sf"/>
</dbReference>
<organism evidence="7 8">
    <name type="scientific">Clostridium intestinale</name>
    <dbReference type="NCBI Taxonomy" id="36845"/>
    <lineage>
        <taxon>Bacteria</taxon>
        <taxon>Bacillati</taxon>
        <taxon>Bacillota</taxon>
        <taxon>Clostridia</taxon>
        <taxon>Eubacteriales</taxon>
        <taxon>Clostridiaceae</taxon>
        <taxon>Clostridium</taxon>
    </lineage>
</organism>
<feature type="chain" id="PRO_5027930313" evidence="5">
    <location>
        <begin position="32"/>
        <end position="182"/>
    </location>
</feature>
<dbReference type="AlphaFoldDB" id="A0A7D6ZSF2"/>
<dbReference type="Gene3D" id="3.40.390.10">
    <property type="entry name" value="Collagenase (Catalytic Domain)"/>
    <property type="match status" value="1"/>
</dbReference>
<reference evidence="7 8" key="1">
    <citation type="submission" date="2020-07" db="EMBL/GenBank/DDBJ databases">
        <title>Electron transfer.</title>
        <authorList>
            <person name="Huang L."/>
            <person name="Liu X."/>
            <person name="Zhou S."/>
        </authorList>
    </citation>
    <scope>NUCLEOTIDE SEQUENCE [LARGE SCALE GENOMIC DNA]</scope>
    <source>
        <strain evidence="7 8">Lx1</strain>
    </source>
</reference>
<dbReference type="EMBL" id="CP059378">
    <property type="protein sequence ID" value="QLY81423.1"/>
    <property type="molecule type" value="Genomic_DNA"/>
</dbReference>
<protein>
    <submittedName>
        <fullName evidence="7">Matrixin family metalloprotease</fullName>
    </submittedName>
</protein>
<keyword evidence="4" id="KW-0862">Zinc</keyword>
<dbReference type="InterPro" id="IPR001818">
    <property type="entry name" value="Pept_M10_metallopeptidase"/>
</dbReference>
<sequence>MKLKKLKKRFLVLSVSFVMLFTIFGTTSAHAEVYGGKWKSNIYIYCPPTPASEHINSAIAAWNRTLIYSQSNIRLYSAASSSSANVIIDYRDYYGAATAETFLYPSSGSPQFTSGTIIINNNKYNYLSYAKKNVVAIHELGHILGLAHHFGSQQSIMIPNIGDVNNILLPTSYDQSQIDLLY</sequence>
<feature type="signal peptide" evidence="5">
    <location>
        <begin position="1"/>
        <end position="31"/>
    </location>
</feature>
<feature type="domain" description="Peptidase M10 metallopeptidase" evidence="6">
    <location>
        <begin position="130"/>
        <end position="182"/>
    </location>
</feature>
<dbReference type="GO" id="GO:0004222">
    <property type="term" value="F:metalloendopeptidase activity"/>
    <property type="evidence" value="ECO:0007669"/>
    <property type="project" value="InterPro"/>
</dbReference>
<dbReference type="GO" id="GO:0006508">
    <property type="term" value="P:proteolysis"/>
    <property type="evidence" value="ECO:0007669"/>
    <property type="project" value="UniProtKB-KW"/>
</dbReference>
<gene>
    <name evidence="7" type="ORF">HZF06_07525</name>
</gene>
<dbReference type="GO" id="GO:0008270">
    <property type="term" value="F:zinc ion binding"/>
    <property type="evidence" value="ECO:0007669"/>
    <property type="project" value="InterPro"/>
</dbReference>
<evidence type="ECO:0000313" key="8">
    <source>
        <dbReference type="Proteomes" id="UP000512286"/>
    </source>
</evidence>
<proteinExistence type="predicted"/>
<dbReference type="RefSeq" id="WP_181603003.1">
    <property type="nucleotide sequence ID" value="NZ_CP059378.1"/>
</dbReference>
<evidence type="ECO:0000259" key="6">
    <source>
        <dbReference type="Pfam" id="PF00413"/>
    </source>
</evidence>
<evidence type="ECO:0000256" key="2">
    <source>
        <dbReference type="ARBA" id="ARBA00022723"/>
    </source>
</evidence>
<keyword evidence="2" id="KW-0479">Metal-binding</keyword>
<keyword evidence="1 7" id="KW-0645">Protease</keyword>
<keyword evidence="7" id="KW-0482">Metalloprotease</keyword>